<proteinExistence type="predicted"/>
<dbReference type="InterPro" id="IPR037401">
    <property type="entry name" value="SnoaL-like"/>
</dbReference>
<sequence length="144" mass="16583">MSQNAALEAFCAFFDKLDKNCTSKLYDVYTPDVVFIDPLHRIEGAKALEAYFAGMYANVSRCRFDYHDKHRHGDTAFVSWTMTFAHPKLNRGREISVDGCTRLQFAADGRVARHRDYFDAGAMLYEQVPLLGRAVRWLKHRASR</sequence>
<keyword evidence="3" id="KW-1185">Reference proteome</keyword>
<dbReference type="RefSeq" id="WP_344704879.1">
    <property type="nucleotide sequence ID" value="NZ_BAAAZT010000076.1"/>
</dbReference>
<dbReference type="Gene3D" id="3.10.450.50">
    <property type="match status" value="1"/>
</dbReference>
<feature type="domain" description="SnoaL-like" evidence="1">
    <location>
        <begin position="12"/>
        <end position="114"/>
    </location>
</feature>
<dbReference type="EMBL" id="BAAAZT010000076">
    <property type="protein sequence ID" value="GAA3909867.1"/>
    <property type="molecule type" value="Genomic_DNA"/>
</dbReference>
<protein>
    <submittedName>
        <fullName evidence="2">Nuclear transport factor 2 family protein</fullName>
    </submittedName>
</protein>
<evidence type="ECO:0000313" key="3">
    <source>
        <dbReference type="Proteomes" id="UP001500133"/>
    </source>
</evidence>
<reference evidence="3" key="1">
    <citation type="journal article" date="2019" name="Int. J. Syst. Evol. Microbiol.">
        <title>The Global Catalogue of Microorganisms (GCM) 10K type strain sequencing project: providing services to taxonomists for standard genome sequencing and annotation.</title>
        <authorList>
            <consortium name="The Broad Institute Genomics Platform"/>
            <consortium name="The Broad Institute Genome Sequencing Center for Infectious Disease"/>
            <person name="Wu L."/>
            <person name="Ma J."/>
        </authorList>
    </citation>
    <scope>NUCLEOTIDE SEQUENCE [LARGE SCALE GENOMIC DNA]</scope>
    <source>
        <strain evidence="3">JCM 16914</strain>
    </source>
</reference>
<gene>
    <name evidence="2" type="ORF">GCM10022228_20860</name>
</gene>
<dbReference type="Pfam" id="PF12680">
    <property type="entry name" value="SnoaL_2"/>
    <property type="match status" value="1"/>
</dbReference>
<dbReference type="Proteomes" id="UP001500133">
    <property type="component" value="Unassembled WGS sequence"/>
</dbReference>
<dbReference type="SUPFAM" id="SSF54427">
    <property type="entry name" value="NTF2-like"/>
    <property type="match status" value="1"/>
</dbReference>
<evidence type="ECO:0000313" key="2">
    <source>
        <dbReference type="EMBL" id="GAA3909867.1"/>
    </source>
</evidence>
<name>A0ABP7M162_9GAMM</name>
<organism evidence="2 3">
    <name type="scientific">Halomonas cibimaris</name>
    <dbReference type="NCBI Taxonomy" id="657012"/>
    <lineage>
        <taxon>Bacteria</taxon>
        <taxon>Pseudomonadati</taxon>
        <taxon>Pseudomonadota</taxon>
        <taxon>Gammaproteobacteria</taxon>
        <taxon>Oceanospirillales</taxon>
        <taxon>Halomonadaceae</taxon>
        <taxon>Halomonas</taxon>
    </lineage>
</organism>
<dbReference type="InterPro" id="IPR032710">
    <property type="entry name" value="NTF2-like_dom_sf"/>
</dbReference>
<comment type="caution">
    <text evidence="2">The sequence shown here is derived from an EMBL/GenBank/DDBJ whole genome shotgun (WGS) entry which is preliminary data.</text>
</comment>
<accession>A0ABP7M162</accession>
<evidence type="ECO:0000259" key="1">
    <source>
        <dbReference type="Pfam" id="PF12680"/>
    </source>
</evidence>